<dbReference type="SUPFAM" id="SSF69593">
    <property type="entry name" value="Glycerol-3-phosphate (1)-acyltransferase"/>
    <property type="match status" value="1"/>
</dbReference>
<dbReference type="Pfam" id="PF04028">
    <property type="entry name" value="DUF374"/>
    <property type="match status" value="1"/>
</dbReference>
<dbReference type="AlphaFoldDB" id="A0A7C4VS48"/>
<dbReference type="CDD" id="cd07983">
    <property type="entry name" value="LPLAT_DUF374-like"/>
    <property type="match status" value="1"/>
</dbReference>
<evidence type="ECO:0000313" key="2">
    <source>
        <dbReference type="EMBL" id="HGU33872.1"/>
    </source>
</evidence>
<protein>
    <submittedName>
        <fullName evidence="2">DUF374 domain-containing protein</fullName>
    </submittedName>
</protein>
<sequence length="220" mass="24456">MFMKGKTSHLLQARWLSVSAYGMIRLLCRTYRYTIRNGESWSLLYQEGRNVLLCMWHQQFFPAFDYFSRHQPPAITIMVSQSHDGDIASAIARLGGFQPVRGSSSRGGTAALKTMIRALKQSRLAGHIVDGPRGPAGIVKPGVAALAKSAQAVVVPLWASADRAWYANSWDRFMIPKPFSHVTLTFGAPIQPEEMASRSVEQARLLIENTMRPFLIGFGC</sequence>
<name>A0A7C4VS48_9BACT</name>
<dbReference type="InterPro" id="IPR007172">
    <property type="entry name" value="DUF374"/>
</dbReference>
<reference evidence="2" key="1">
    <citation type="journal article" date="2020" name="mSystems">
        <title>Genome- and Community-Level Interaction Insights into Carbon Utilization and Element Cycling Functions of Hydrothermarchaeota in Hydrothermal Sediment.</title>
        <authorList>
            <person name="Zhou Z."/>
            <person name="Liu Y."/>
            <person name="Xu W."/>
            <person name="Pan J."/>
            <person name="Luo Z.H."/>
            <person name="Li M."/>
        </authorList>
    </citation>
    <scope>NUCLEOTIDE SEQUENCE [LARGE SCALE GENOMIC DNA]</scope>
    <source>
        <strain evidence="2">SpSt-477</strain>
    </source>
</reference>
<accession>A0A7C4VS48</accession>
<comment type="caution">
    <text evidence="2">The sequence shown here is derived from an EMBL/GenBank/DDBJ whole genome shotgun (WGS) entry which is preliminary data.</text>
</comment>
<dbReference type="EMBL" id="DSUH01000313">
    <property type="protein sequence ID" value="HGU33872.1"/>
    <property type="molecule type" value="Genomic_DNA"/>
</dbReference>
<proteinExistence type="predicted"/>
<feature type="domain" description="DUF374" evidence="1">
    <location>
        <begin position="70"/>
        <end position="136"/>
    </location>
</feature>
<gene>
    <name evidence="2" type="ORF">ENS29_13635</name>
</gene>
<organism evidence="2">
    <name type="scientific">Desulfatirhabdium butyrativorans</name>
    <dbReference type="NCBI Taxonomy" id="340467"/>
    <lineage>
        <taxon>Bacteria</taxon>
        <taxon>Pseudomonadati</taxon>
        <taxon>Thermodesulfobacteriota</taxon>
        <taxon>Desulfobacteria</taxon>
        <taxon>Desulfobacterales</taxon>
        <taxon>Desulfatirhabdiaceae</taxon>
        <taxon>Desulfatirhabdium</taxon>
    </lineage>
</organism>
<evidence type="ECO:0000259" key="1">
    <source>
        <dbReference type="Pfam" id="PF04028"/>
    </source>
</evidence>